<dbReference type="OrthoDB" id="2444812at2759"/>
<dbReference type="Gene3D" id="2.20.70.10">
    <property type="match status" value="1"/>
</dbReference>
<dbReference type="InterPro" id="IPR001202">
    <property type="entry name" value="WW_dom"/>
</dbReference>
<feature type="region of interest" description="Disordered" evidence="1">
    <location>
        <begin position="1"/>
        <end position="75"/>
    </location>
</feature>
<evidence type="ECO:0000313" key="4">
    <source>
        <dbReference type="Proteomes" id="UP000799757"/>
    </source>
</evidence>
<dbReference type="EMBL" id="MU002113">
    <property type="protein sequence ID" value="KAF2789780.1"/>
    <property type="molecule type" value="Genomic_DNA"/>
</dbReference>
<reference evidence="3" key="1">
    <citation type="journal article" date="2020" name="Stud. Mycol.">
        <title>101 Dothideomycetes genomes: a test case for predicting lifestyles and emergence of pathogens.</title>
        <authorList>
            <person name="Haridas S."/>
            <person name="Albert R."/>
            <person name="Binder M."/>
            <person name="Bloem J."/>
            <person name="Labutti K."/>
            <person name="Salamov A."/>
            <person name="Andreopoulos B."/>
            <person name="Baker S."/>
            <person name="Barry K."/>
            <person name="Bills G."/>
            <person name="Bluhm B."/>
            <person name="Cannon C."/>
            <person name="Castanera R."/>
            <person name="Culley D."/>
            <person name="Daum C."/>
            <person name="Ezra D."/>
            <person name="Gonzalez J."/>
            <person name="Henrissat B."/>
            <person name="Kuo A."/>
            <person name="Liang C."/>
            <person name="Lipzen A."/>
            <person name="Lutzoni F."/>
            <person name="Magnuson J."/>
            <person name="Mondo S."/>
            <person name="Nolan M."/>
            <person name="Ohm R."/>
            <person name="Pangilinan J."/>
            <person name="Park H.-J."/>
            <person name="Ramirez L."/>
            <person name="Alfaro M."/>
            <person name="Sun H."/>
            <person name="Tritt A."/>
            <person name="Yoshinaga Y."/>
            <person name="Zwiers L.-H."/>
            <person name="Turgeon B."/>
            <person name="Goodwin S."/>
            <person name="Spatafora J."/>
            <person name="Crous P."/>
            <person name="Grigoriev I."/>
        </authorList>
    </citation>
    <scope>NUCLEOTIDE SEQUENCE</scope>
    <source>
        <strain evidence="3">CBS 109.77</strain>
    </source>
</reference>
<organism evidence="3 4">
    <name type="scientific">Melanomma pulvis-pyrius CBS 109.77</name>
    <dbReference type="NCBI Taxonomy" id="1314802"/>
    <lineage>
        <taxon>Eukaryota</taxon>
        <taxon>Fungi</taxon>
        <taxon>Dikarya</taxon>
        <taxon>Ascomycota</taxon>
        <taxon>Pezizomycotina</taxon>
        <taxon>Dothideomycetes</taxon>
        <taxon>Pleosporomycetidae</taxon>
        <taxon>Pleosporales</taxon>
        <taxon>Melanommataceae</taxon>
        <taxon>Melanomma</taxon>
    </lineage>
</organism>
<dbReference type="PROSITE" id="PS50020">
    <property type="entry name" value="WW_DOMAIN_2"/>
    <property type="match status" value="1"/>
</dbReference>
<protein>
    <recommendedName>
        <fullName evidence="2">WW domain-containing protein</fullName>
    </recommendedName>
</protein>
<dbReference type="InterPro" id="IPR036020">
    <property type="entry name" value="WW_dom_sf"/>
</dbReference>
<feature type="region of interest" description="Disordered" evidence="1">
    <location>
        <begin position="121"/>
        <end position="156"/>
    </location>
</feature>
<dbReference type="SUPFAM" id="SSF51045">
    <property type="entry name" value="WW domain"/>
    <property type="match status" value="1"/>
</dbReference>
<name>A0A6A6WZX6_9PLEO</name>
<evidence type="ECO:0000259" key="2">
    <source>
        <dbReference type="PROSITE" id="PS50020"/>
    </source>
</evidence>
<gene>
    <name evidence="3" type="ORF">K505DRAFT_252562</name>
</gene>
<accession>A0A6A6WZX6</accession>
<feature type="region of interest" description="Disordered" evidence="1">
    <location>
        <begin position="235"/>
        <end position="288"/>
    </location>
</feature>
<evidence type="ECO:0000256" key="1">
    <source>
        <dbReference type="SAM" id="MobiDB-lite"/>
    </source>
</evidence>
<proteinExistence type="predicted"/>
<dbReference type="AlphaFoldDB" id="A0A6A6WZX6"/>
<feature type="compositionally biased region" description="Basic and acidic residues" evidence="1">
    <location>
        <begin position="277"/>
        <end position="288"/>
    </location>
</feature>
<sequence>MATNNTDKKPVGTAAEHAGPGAHQRPSPPVRQQSAESSDDGALSEAGEIAGSAIDSGGDAPPLPDEALPEDDGWSHGWDMAAQAWYFFNRFTGKRQWENPRVSEADATGYGTYDSNTAPGTTAYSGAPGTSSTAYSGAPGTSSPPRRLHGGYNPAIHGNYDPNADYALEAQKEEEAAEAAAAAATAAAAAAATAALINPQDYTTTAHFNRFTGRYQDPSVNPDNHNDANKSRRQMSAFFDVDAAANSHDGRSLKAERRSKTLSRQELAAYKNKRKAKKEEKRRAWLLD</sequence>
<feature type="compositionally biased region" description="Polar residues" evidence="1">
    <location>
        <begin position="121"/>
        <end position="144"/>
    </location>
</feature>
<feature type="domain" description="WW" evidence="2">
    <location>
        <begin position="68"/>
        <end position="102"/>
    </location>
</feature>
<feature type="compositionally biased region" description="Basic and acidic residues" evidence="1">
    <location>
        <begin position="1"/>
        <end position="10"/>
    </location>
</feature>
<keyword evidence="4" id="KW-1185">Reference proteome</keyword>
<evidence type="ECO:0000313" key="3">
    <source>
        <dbReference type="EMBL" id="KAF2789780.1"/>
    </source>
</evidence>
<dbReference type="Proteomes" id="UP000799757">
    <property type="component" value="Unassembled WGS sequence"/>
</dbReference>
<feature type="compositionally biased region" description="Basic and acidic residues" evidence="1">
    <location>
        <begin position="248"/>
        <end position="259"/>
    </location>
</feature>